<dbReference type="Proteomes" id="UP000051006">
    <property type="component" value="Unassembled WGS sequence"/>
</dbReference>
<dbReference type="PATRIC" id="fig|993692.3.peg.1793"/>
<dbReference type="AlphaFoldDB" id="A0A0R2L5A1"/>
<dbReference type="OrthoDB" id="2321087at2"/>
<comment type="caution">
    <text evidence="1">The sequence shown here is derived from an EMBL/GenBank/DDBJ whole genome shotgun (WGS) entry which is preliminary data.</text>
</comment>
<reference evidence="1 2" key="1">
    <citation type="journal article" date="2015" name="Genome Announc.">
        <title>Expanding the biotechnology potential of lactobacilli through comparative genomics of 213 strains and associated genera.</title>
        <authorList>
            <person name="Sun Z."/>
            <person name="Harris H.M."/>
            <person name="McCann A."/>
            <person name="Guo C."/>
            <person name="Argimon S."/>
            <person name="Zhang W."/>
            <person name="Yang X."/>
            <person name="Jeffery I.B."/>
            <person name="Cooney J.C."/>
            <person name="Kagawa T.F."/>
            <person name="Liu W."/>
            <person name="Song Y."/>
            <person name="Salvetti E."/>
            <person name="Wrobel A."/>
            <person name="Rasinkangas P."/>
            <person name="Parkhill J."/>
            <person name="Rea M.C."/>
            <person name="O'Sullivan O."/>
            <person name="Ritari J."/>
            <person name="Douillard F.P."/>
            <person name="Paul Ross R."/>
            <person name="Yang R."/>
            <person name="Briner A.E."/>
            <person name="Felis G.E."/>
            <person name="de Vos W.M."/>
            <person name="Barrangou R."/>
            <person name="Klaenhammer T.R."/>
            <person name="Caufield P.W."/>
            <person name="Cui Y."/>
            <person name="Zhang H."/>
            <person name="O'Toole P.W."/>
        </authorList>
    </citation>
    <scope>NUCLEOTIDE SEQUENCE [LARGE SCALE GENOMIC DNA]</scope>
    <source>
        <strain evidence="1 2">DSM 24716</strain>
    </source>
</reference>
<dbReference type="RefSeq" id="WP_057881777.1">
    <property type="nucleotide sequence ID" value="NZ_JQCF01000038.1"/>
</dbReference>
<sequence>MSKKIIAVALNINKIPYINNNEIILTPGNQKIWYTANTKAIQIPGYVKFNDALLNSFIKKFIKKSKKRDILKFNYFTRRVAIYIKKTNYDEIIFENEELKNKILPHFKNKNEFVINSSIA</sequence>
<proteinExistence type="predicted"/>
<evidence type="ECO:0000313" key="1">
    <source>
        <dbReference type="EMBL" id="KRN96754.1"/>
    </source>
</evidence>
<accession>A0A0R2L5A1</accession>
<evidence type="ECO:0000313" key="2">
    <source>
        <dbReference type="Proteomes" id="UP000051006"/>
    </source>
</evidence>
<protein>
    <submittedName>
        <fullName evidence="1">Uncharacterized protein</fullName>
    </submittedName>
</protein>
<gene>
    <name evidence="1" type="ORF">IV57_GL001765</name>
</gene>
<dbReference type="EMBL" id="JQCF01000038">
    <property type="protein sequence ID" value="KRN96754.1"/>
    <property type="molecule type" value="Genomic_DNA"/>
</dbReference>
<keyword evidence="2" id="KW-1185">Reference proteome</keyword>
<organism evidence="1 2">
    <name type="scientific">Companilactobacillus kimchiensis</name>
    <dbReference type="NCBI Taxonomy" id="993692"/>
    <lineage>
        <taxon>Bacteria</taxon>
        <taxon>Bacillati</taxon>
        <taxon>Bacillota</taxon>
        <taxon>Bacilli</taxon>
        <taxon>Lactobacillales</taxon>
        <taxon>Lactobacillaceae</taxon>
        <taxon>Companilactobacillus</taxon>
    </lineage>
</organism>
<name>A0A0R2L5A1_9LACO</name>